<reference evidence="2 3" key="1">
    <citation type="journal article" date="2014" name="Int. J. Syst. Evol. Microbiol.">
        <title>Complete genome sequence of Corynebacterium casei LMG S-19264T (=DSM 44701T), isolated from a smear-ripened cheese.</title>
        <authorList>
            <consortium name="US DOE Joint Genome Institute (JGI-PGF)"/>
            <person name="Walter F."/>
            <person name="Albersmeier A."/>
            <person name="Kalinowski J."/>
            <person name="Ruckert C."/>
        </authorList>
    </citation>
    <scope>NUCLEOTIDE SEQUENCE [LARGE SCALE GENOMIC DNA]</scope>
    <source>
        <strain evidence="2 3">CGMCC 4.7206</strain>
    </source>
</reference>
<accession>A0A917JNP7</accession>
<organism evidence="2 3">
    <name type="scientific">Saccharopolyspora thermophila</name>
    <dbReference type="NCBI Taxonomy" id="89367"/>
    <lineage>
        <taxon>Bacteria</taxon>
        <taxon>Bacillati</taxon>
        <taxon>Actinomycetota</taxon>
        <taxon>Actinomycetes</taxon>
        <taxon>Pseudonocardiales</taxon>
        <taxon>Pseudonocardiaceae</taxon>
        <taxon>Saccharopolyspora</taxon>
    </lineage>
</organism>
<protein>
    <submittedName>
        <fullName evidence="2">Uncharacterized protein</fullName>
    </submittedName>
</protein>
<proteinExistence type="predicted"/>
<evidence type="ECO:0000313" key="2">
    <source>
        <dbReference type="EMBL" id="GGI78189.1"/>
    </source>
</evidence>
<name>A0A917JNP7_9PSEU</name>
<gene>
    <name evidence="2" type="ORF">GCM10011581_14090</name>
</gene>
<feature type="region of interest" description="Disordered" evidence="1">
    <location>
        <begin position="12"/>
        <end position="41"/>
    </location>
</feature>
<comment type="caution">
    <text evidence="2">The sequence shown here is derived from an EMBL/GenBank/DDBJ whole genome shotgun (WGS) entry which is preliminary data.</text>
</comment>
<sequence>MARLAVTVVVAVRQRHPRSTEQEGQAQSRGSDDALGSPHIYNPLRTFPMMGEWRRKEPPIALSRGESAHEIPVGVLEKPAVAEPSKT</sequence>
<evidence type="ECO:0000256" key="1">
    <source>
        <dbReference type="SAM" id="MobiDB-lite"/>
    </source>
</evidence>
<evidence type="ECO:0000313" key="3">
    <source>
        <dbReference type="Proteomes" id="UP000597989"/>
    </source>
</evidence>
<dbReference type="AlphaFoldDB" id="A0A917JNP7"/>
<dbReference type="EMBL" id="BMMT01000003">
    <property type="protein sequence ID" value="GGI78189.1"/>
    <property type="molecule type" value="Genomic_DNA"/>
</dbReference>
<dbReference type="Proteomes" id="UP000597989">
    <property type="component" value="Unassembled WGS sequence"/>
</dbReference>